<evidence type="ECO:0000256" key="1">
    <source>
        <dbReference type="ARBA" id="ARBA00004502"/>
    </source>
</evidence>
<feature type="region of interest" description="Disordered" evidence="4">
    <location>
        <begin position="663"/>
        <end position="696"/>
    </location>
</feature>
<name>A0AAE1KR37_PETCI</name>
<proteinExistence type="inferred from homology"/>
<dbReference type="GO" id="GO:0010890">
    <property type="term" value="P:positive regulation of triglyceride storage"/>
    <property type="evidence" value="ECO:0007669"/>
    <property type="project" value="TreeGrafter"/>
</dbReference>
<keyword evidence="3" id="KW-0551">Lipid droplet</keyword>
<evidence type="ECO:0008006" key="7">
    <source>
        <dbReference type="Google" id="ProtNLM"/>
    </source>
</evidence>
<keyword evidence="6" id="KW-1185">Reference proteome</keyword>
<feature type="region of interest" description="Disordered" evidence="4">
    <location>
        <begin position="126"/>
        <end position="150"/>
    </location>
</feature>
<dbReference type="PANTHER" id="PTHR14024">
    <property type="entry name" value="PERILIPIN"/>
    <property type="match status" value="1"/>
</dbReference>
<accession>A0AAE1KR37</accession>
<dbReference type="Proteomes" id="UP001286313">
    <property type="component" value="Unassembled WGS sequence"/>
</dbReference>
<reference evidence="5" key="1">
    <citation type="submission" date="2023-10" db="EMBL/GenBank/DDBJ databases">
        <title>Genome assemblies of two species of porcelain crab, Petrolisthes cinctipes and Petrolisthes manimaculis (Anomura: Porcellanidae).</title>
        <authorList>
            <person name="Angst P."/>
        </authorList>
    </citation>
    <scope>NUCLEOTIDE SEQUENCE</scope>
    <source>
        <strain evidence="5">PB745_01</strain>
        <tissue evidence="5">Gill</tissue>
    </source>
</reference>
<dbReference type="PANTHER" id="PTHR14024:SF49">
    <property type="entry name" value="LIPID STORAGE DROPLETS SURFACE-BINDING PROTEIN 1"/>
    <property type="match status" value="1"/>
</dbReference>
<feature type="compositionally biased region" description="Acidic residues" evidence="4">
    <location>
        <begin position="679"/>
        <end position="696"/>
    </location>
</feature>
<dbReference type="GO" id="GO:0005829">
    <property type="term" value="C:cytosol"/>
    <property type="evidence" value="ECO:0007669"/>
    <property type="project" value="TreeGrafter"/>
</dbReference>
<comment type="similarity">
    <text evidence="2">Belongs to the perilipin family.</text>
</comment>
<organism evidence="5 6">
    <name type="scientific">Petrolisthes cinctipes</name>
    <name type="common">Flat porcelain crab</name>
    <dbReference type="NCBI Taxonomy" id="88211"/>
    <lineage>
        <taxon>Eukaryota</taxon>
        <taxon>Metazoa</taxon>
        <taxon>Ecdysozoa</taxon>
        <taxon>Arthropoda</taxon>
        <taxon>Crustacea</taxon>
        <taxon>Multicrustacea</taxon>
        <taxon>Malacostraca</taxon>
        <taxon>Eumalacostraca</taxon>
        <taxon>Eucarida</taxon>
        <taxon>Decapoda</taxon>
        <taxon>Pleocyemata</taxon>
        <taxon>Anomura</taxon>
        <taxon>Galatheoidea</taxon>
        <taxon>Porcellanidae</taxon>
        <taxon>Petrolisthes</taxon>
    </lineage>
</organism>
<dbReference type="EMBL" id="JAWQEG010001499">
    <property type="protein sequence ID" value="KAK3879055.1"/>
    <property type="molecule type" value="Genomic_DNA"/>
</dbReference>
<dbReference type="Pfam" id="PF03036">
    <property type="entry name" value="Perilipin"/>
    <property type="match status" value="1"/>
</dbReference>
<evidence type="ECO:0000313" key="6">
    <source>
        <dbReference type="Proteomes" id="UP001286313"/>
    </source>
</evidence>
<comment type="caution">
    <text evidence="5">The sequence shown here is derived from an EMBL/GenBank/DDBJ whole genome shotgun (WGS) entry which is preliminary data.</text>
</comment>
<protein>
    <recommendedName>
        <fullName evidence="7">Perilipin</fullName>
    </recommendedName>
</protein>
<dbReference type="GO" id="GO:0005811">
    <property type="term" value="C:lipid droplet"/>
    <property type="evidence" value="ECO:0007669"/>
    <property type="project" value="UniProtKB-SubCell"/>
</dbReference>
<evidence type="ECO:0000256" key="3">
    <source>
        <dbReference type="ARBA" id="ARBA00022677"/>
    </source>
</evidence>
<dbReference type="AlphaFoldDB" id="A0AAE1KR37"/>
<comment type="subcellular location">
    <subcellularLocation>
        <location evidence="1">Lipid droplet</location>
    </subcellularLocation>
</comment>
<evidence type="ECO:0000313" key="5">
    <source>
        <dbReference type="EMBL" id="KAK3879055.1"/>
    </source>
</evidence>
<dbReference type="GO" id="GO:0019915">
    <property type="term" value="P:lipid storage"/>
    <property type="evidence" value="ECO:0007669"/>
    <property type="project" value="TreeGrafter"/>
</dbReference>
<gene>
    <name evidence="5" type="ORF">Pcinc_016338</name>
</gene>
<dbReference type="InterPro" id="IPR004279">
    <property type="entry name" value="Perilipin"/>
</dbReference>
<evidence type="ECO:0000256" key="4">
    <source>
        <dbReference type="SAM" id="MobiDB-lite"/>
    </source>
</evidence>
<sequence>MSPAGQCMVMEGRCEGQHRDFLTRVLELPPLQHAISIYNHTKLEHQYVGAALKVAEASVYVAASTALPLAGPLVESVGGWATLDQWACHGLDRIQEAAPIITKPTHEVVNRTREALLCKLAGAGTGTEVGSDEDQQQPVPHQPPSPSSLTHALTTRAFNVTMMVAESKGVMMVTTAIHSLIDTAHAITDFYLPPEKDDIFLNYAKVPVEVVGVKMEGLMGKWRRRLKLRVCALLQVTHNSPCVDPDDFVITTGHLVELSRRLVSGWYQVALRYPYLGRVVQSTGHLGTTMLDTAITTQSAFLSTVARMHQATIASPVGPIVVAGVDGVRYRVGLLFGATKNGVSVVVNGMVTGGVEACDVVRDGVNVTYTAGRESLGVVSSVVKNGVTTVLSLVQMGTHMIGGITNNALKVSLVMTNSIWRNGALTVQTIVKSATNISSSVVTNCRQSTKAILTTLQNIAPGLYTGMASVTKPGLFGTIKIGQPIIVKTRSMTENVMMKMRNITEKVMIRVVRVKSVTEESMSNVLRVGYGALQTLGLTAAVHNITTAFGSVFSASHVAPQAVQVLLKQLHGVLVTHLAPHVHSQEEDVLAVVNQIYSTDHVNSSYHVNSSDHVNSREHVYCTDCLNSLDHVNSADSYPDDMNATDSIETSLLIPALDSQVQGSWSCDSDHMEGTGNESETETEAEMEEDISDDGY</sequence>
<evidence type="ECO:0000256" key="2">
    <source>
        <dbReference type="ARBA" id="ARBA00006311"/>
    </source>
</evidence>